<dbReference type="Ensembl" id="ENSCSAVT00000015661.1">
    <property type="protein sequence ID" value="ENSCSAVP00000015483.1"/>
    <property type="gene ID" value="ENSCSAVG00000009085.1"/>
</dbReference>
<reference evidence="3" key="1">
    <citation type="submission" date="2003-08" db="EMBL/GenBank/DDBJ databases">
        <authorList>
            <person name="Birren B."/>
            <person name="Nusbaum C."/>
            <person name="Abebe A."/>
            <person name="Abouelleil A."/>
            <person name="Adekoya E."/>
            <person name="Ait-zahra M."/>
            <person name="Allen N."/>
            <person name="Allen T."/>
            <person name="An P."/>
            <person name="Anderson M."/>
            <person name="Anderson S."/>
            <person name="Arachchi H."/>
            <person name="Armbruster J."/>
            <person name="Bachantsang P."/>
            <person name="Baldwin J."/>
            <person name="Barry A."/>
            <person name="Bayul T."/>
            <person name="Blitshsteyn B."/>
            <person name="Bloom T."/>
            <person name="Blye J."/>
            <person name="Boguslavskiy L."/>
            <person name="Borowsky M."/>
            <person name="Boukhgalter B."/>
            <person name="Brunache A."/>
            <person name="Butler J."/>
            <person name="Calixte N."/>
            <person name="Calvo S."/>
            <person name="Camarata J."/>
            <person name="Campo K."/>
            <person name="Chang J."/>
            <person name="Cheshatsang Y."/>
            <person name="Citroen M."/>
            <person name="Collymore A."/>
            <person name="Considine T."/>
            <person name="Cook A."/>
            <person name="Cooke P."/>
            <person name="Corum B."/>
            <person name="Cuomo C."/>
            <person name="David R."/>
            <person name="Dawoe T."/>
            <person name="Degray S."/>
            <person name="Dodge S."/>
            <person name="Dooley K."/>
            <person name="Dorje P."/>
            <person name="Dorjee K."/>
            <person name="Dorris L."/>
            <person name="Duffey N."/>
            <person name="Dupes A."/>
            <person name="Elkins T."/>
            <person name="Engels R."/>
            <person name="Erickson J."/>
            <person name="Farina A."/>
            <person name="Faro S."/>
            <person name="Ferreira P."/>
            <person name="Fischer H."/>
            <person name="Fitzgerald M."/>
            <person name="Foley K."/>
            <person name="Gage D."/>
            <person name="Galagan J."/>
            <person name="Gearin G."/>
            <person name="Gnerre S."/>
            <person name="Gnirke A."/>
            <person name="Goyette A."/>
            <person name="Graham J."/>
            <person name="Grandbois E."/>
            <person name="Gyaltsen K."/>
            <person name="Hafez N."/>
            <person name="Hagopian D."/>
            <person name="Hagos B."/>
            <person name="Hall J."/>
            <person name="Hatcher B."/>
            <person name="Heller A."/>
            <person name="Higgins H."/>
            <person name="Honan T."/>
            <person name="Horn A."/>
            <person name="Houde N."/>
            <person name="Hughes L."/>
            <person name="Hulme W."/>
            <person name="Husby E."/>
            <person name="Iliev I."/>
            <person name="Jaffe D."/>
            <person name="Jones C."/>
            <person name="Kamal M."/>
            <person name="Kamat A."/>
            <person name="Kamvysselis M."/>
            <person name="Karlsson E."/>
            <person name="Kells C."/>
            <person name="Kieu A."/>
            <person name="Kisner P."/>
            <person name="Kodira C."/>
            <person name="Kulbokas E."/>
            <person name="Labutti K."/>
            <person name="Lama D."/>
            <person name="Landers T."/>
            <person name="Leger J."/>
            <person name="Levine S."/>
            <person name="Lewis D."/>
            <person name="Lewis T."/>
            <person name="Lindblad-toh K."/>
            <person name="Liu X."/>
            <person name="Lokyitsang T."/>
            <person name="Lokyitsang Y."/>
            <person name="Lucien O."/>
            <person name="Lui A."/>
            <person name="Ma L.J."/>
            <person name="Mabbitt R."/>
            <person name="Macdonald J."/>
            <person name="Maclean C."/>
            <person name="Major J."/>
            <person name="Manning J."/>
            <person name="Marabella R."/>
            <person name="Maru K."/>
            <person name="Matthews C."/>
            <person name="Mauceli E."/>
            <person name="Mccarthy M."/>
            <person name="Mcdonough S."/>
            <person name="Mcghee T."/>
            <person name="Meldrim J."/>
            <person name="Meneus L."/>
            <person name="Mesirov J."/>
            <person name="Mihalev A."/>
            <person name="Mihova T."/>
            <person name="Mikkelsen T."/>
            <person name="Mlenga V."/>
            <person name="Moru K."/>
            <person name="Mozes J."/>
            <person name="Mulrain L."/>
            <person name="Munson G."/>
            <person name="Naylor J."/>
            <person name="Newes C."/>
            <person name="Nguyen C."/>
            <person name="Nguyen N."/>
            <person name="Nguyen T."/>
            <person name="Nicol R."/>
            <person name="Nielsen C."/>
            <person name="Nizzari M."/>
            <person name="Norbu C."/>
            <person name="Norbu N."/>
            <person name="O'donnell P."/>
            <person name="Okoawo O."/>
            <person name="O'leary S."/>
            <person name="Omotosho B."/>
            <person name="O'neill K."/>
            <person name="Osman S."/>
            <person name="Parker S."/>
            <person name="Perrin D."/>
            <person name="Phunkhang P."/>
            <person name="Piqani B."/>
            <person name="Purcell S."/>
            <person name="Rachupka T."/>
            <person name="Ramasamy U."/>
            <person name="Rameau R."/>
            <person name="Ray V."/>
            <person name="Raymond C."/>
            <person name="Retta R."/>
            <person name="Richardson S."/>
            <person name="Rise C."/>
            <person name="Rodriguez J."/>
            <person name="Rogers J."/>
            <person name="Rogov P."/>
            <person name="Rutman M."/>
            <person name="Schupbach R."/>
            <person name="Seaman C."/>
            <person name="Settipalli S."/>
            <person name="Sharpe T."/>
            <person name="Sheridan J."/>
            <person name="Sherpa N."/>
            <person name="Shi J."/>
            <person name="Smirnov S."/>
            <person name="Smith C."/>
            <person name="Sougnez C."/>
            <person name="Spencer B."/>
            <person name="Stalker J."/>
            <person name="Stange-thomann N."/>
            <person name="Stavropoulos S."/>
            <person name="Stetson K."/>
            <person name="Stone C."/>
            <person name="Stone S."/>
            <person name="Stubbs M."/>
            <person name="Talamas J."/>
            <person name="Tchuinga P."/>
            <person name="Tenzing P."/>
            <person name="Tesfaye S."/>
            <person name="Theodore J."/>
            <person name="Thoulutsang Y."/>
            <person name="Topham K."/>
            <person name="Towey S."/>
            <person name="Tsamla T."/>
            <person name="Tsomo N."/>
            <person name="Vallee D."/>
            <person name="Vassiliev H."/>
            <person name="Venkataraman V."/>
            <person name="Vinson J."/>
            <person name="Vo A."/>
            <person name="Wade C."/>
            <person name="Wang S."/>
            <person name="Wangchuk T."/>
            <person name="Wangdi T."/>
            <person name="Whittaker C."/>
            <person name="Wilkinson J."/>
            <person name="Wu Y."/>
            <person name="Wyman D."/>
            <person name="Yadav S."/>
            <person name="Yang S."/>
            <person name="Yang X."/>
            <person name="Yeager S."/>
            <person name="Yee E."/>
            <person name="Young G."/>
            <person name="Zainoun J."/>
            <person name="Zembeck L."/>
            <person name="Zimmer A."/>
            <person name="Zody M."/>
            <person name="Lander E."/>
        </authorList>
    </citation>
    <scope>NUCLEOTIDE SEQUENCE [LARGE SCALE GENOMIC DNA]</scope>
</reference>
<sequence length="250" mass="27775">MVTSPSKPQPLKVSETSTFTTDAKTSEYGITRTITVYGNDVKTKKSLKSSEKRAPSPLASAIPTVNNTRVNQIRSISEQNHSTPMHIQTIPVLSRHVPVHHQSASDAMYSTNQVTQIPTFYPTQHPIQTINSNHVMVTPYNTLQAIPSYQSFQSMGQHVQVQMSRHNSMHNMHSVRSHSEGSSLKRPHSPIQPEHVPIHSKLFSPQRSSAIGTGRSGAELTDSPSNIRTIPMLKDNIKLKTKIGNHSNHR</sequence>
<dbReference type="Proteomes" id="UP000007875">
    <property type="component" value="Unassembled WGS sequence"/>
</dbReference>
<evidence type="ECO:0000313" key="3">
    <source>
        <dbReference type="Proteomes" id="UP000007875"/>
    </source>
</evidence>
<reference evidence="2" key="3">
    <citation type="submission" date="2025-09" db="UniProtKB">
        <authorList>
            <consortium name="Ensembl"/>
        </authorList>
    </citation>
    <scope>IDENTIFICATION</scope>
</reference>
<organism evidence="2 3">
    <name type="scientific">Ciona savignyi</name>
    <name type="common">Pacific transparent sea squirt</name>
    <dbReference type="NCBI Taxonomy" id="51511"/>
    <lineage>
        <taxon>Eukaryota</taxon>
        <taxon>Metazoa</taxon>
        <taxon>Chordata</taxon>
        <taxon>Tunicata</taxon>
        <taxon>Ascidiacea</taxon>
        <taxon>Phlebobranchia</taxon>
        <taxon>Cionidae</taxon>
        <taxon>Ciona</taxon>
    </lineage>
</organism>
<proteinExistence type="predicted"/>
<accession>H2ZD17</accession>
<name>H2ZD17_CIOSA</name>
<reference evidence="2" key="2">
    <citation type="submission" date="2025-08" db="UniProtKB">
        <authorList>
            <consortium name="Ensembl"/>
        </authorList>
    </citation>
    <scope>IDENTIFICATION</scope>
</reference>
<feature type="region of interest" description="Disordered" evidence="1">
    <location>
        <begin position="173"/>
        <end position="227"/>
    </location>
</feature>
<keyword evidence="3" id="KW-1185">Reference proteome</keyword>
<dbReference type="AlphaFoldDB" id="H2ZD17"/>
<evidence type="ECO:0000256" key="1">
    <source>
        <dbReference type="SAM" id="MobiDB-lite"/>
    </source>
</evidence>
<evidence type="ECO:0000313" key="2">
    <source>
        <dbReference type="Ensembl" id="ENSCSAVP00000015483.1"/>
    </source>
</evidence>
<dbReference type="HOGENOM" id="CLU_1111068_0_0_1"/>
<dbReference type="GeneTree" id="ENSGT00940000156467"/>
<protein>
    <submittedName>
        <fullName evidence="2">Uncharacterized protein</fullName>
    </submittedName>
</protein>